<gene>
    <name evidence="4" type="ORF">Cni_G25561</name>
</gene>
<dbReference type="PANTHER" id="PTHR13068">
    <property type="entry name" value="CGI-12 PROTEIN-RELATED"/>
    <property type="match status" value="1"/>
</dbReference>
<proteinExistence type="inferred from homology"/>
<keyword evidence="5" id="KW-1185">Reference proteome</keyword>
<dbReference type="Pfam" id="PF02536">
    <property type="entry name" value="mTERF"/>
    <property type="match status" value="3"/>
</dbReference>
<evidence type="ECO:0000313" key="5">
    <source>
        <dbReference type="Proteomes" id="UP001327560"/>
    </source>
</evidence>
<protein>
    <recommendedName>
        <fullName evidence="6">Transcription termination factor MTERF8, chloroplastic</fullName>
    </recommendedName>
</protein>
<keyword evidence="2" id="KW-0806">Transcription termination</keyword>
<dbReference type="InterPro" id="IPR003690">
    <property type="entry name" value="MTERF"/>
</dbReference>
<sequence length="464" mass="53172">MTPSALRFSLPPLPPVLSFPANSGGGTPRLQILTTNLHRRLSITRAVTNAATSAFSFLKELYLDDEEIAALLLDHPELEFASPDSMRHRVFALQSLGISDLGIHRTVVRRPDILSAPELGPFLDFVCDELKGLKPSKLERLLVTTHPEFFAGITARVTLLLDHGFPREKLGHLLNFVDIRKVFCESPLRDLEEIILFLKRYGWPDLVLRRPMLLNMDLHSQLVPRVEFLVELADGDEEAATVLISKLPALLSYTVEHFRSHVEFWRSVGLTDEQLFKIAVVYPNIFSVSRERKLEPRIELLRQCDMNAEDIFKFLVKAPLFMSLSFQENLSKKLSLLVKIGYKHRTRELAWAFGATTRTSCENMQKVIELFLSYGLSCEDILAMSKKHPQVLQYNHESLEKKMEFLIEDLERDIGEILVFPAFLGYKLDDRIKRRYEIKRNVRGKGMSLNKLLSVSTERFGHNS</sequence>
<organism evidence="4 5">
    <name type="scientific">Canna indica</name>
    <name type="common">Indian-shot</name>
    <dbReference type="NCBI Taxonomy" id="4628"/>
    <lineage>
        <taxon>Eukaryota</taxon>
        <taxon>Viridiplantae</taxon>
        <taxon>Streptophyta</taxon>
        <taxon>Embryophyta</taxon>
        <taxon>Tracheophyta</taxon>
        <taxon>Spermatophyta</taxon>
        <taxon>Magnoliopsida</taxon>
        <taxon>Liliopsida</taxon>
        <taxon>Zingiberales</taxon>
        <taxon>Cannaceae</taxon>
        <taxon>Canna</taxon>
    </lineage>
</organism>
<name>A0AAQ3KX76_9LILI</name>
<comment type="similarity">
    <text evidence="1">Belongs to the mTERF family.</text>
</comment>
<reference evidence="4 5" key="1">
    <citation type="submission" date="2023-10" db="EMBL/GenBank/DDBJ databases">
        <title>Chromosome-scale genome assembly provides insights into flower coloration mechanisms of Canna indica.</title>
        <authorList>
            <person name="Li C."/>
        </authorList>
    </citation>
    <scope>NUCLEOTIDE SEQUENCE [LARGE SCALE GENOMIC DNA]</scope>
    <source>
        <tissue evidence="4">Flower</tissue>
    </source>
</reference>
<dbReference type="PANTHER" id="PTHR13068:SF135">
    <property type="entry name" value="TRANSCRIPTION TERMINATION FACTOR MTERF8, CHLOROPLASTIC"/>
    <property type="match status" value="1"/>
</dbReference>
<dbReference type="InterPro" id="IPR038538">
    <property type="entry name" value="MTERF_sf"/>
</dbReference>
<accession>A0AAQ3KX76</accession>
<dbReference type="EMBL" id="CP136897">
    <property type="protein sequence ID" value="WOL16773.1"/>
    <property type="molecule type" value="Genomic_DNA"/>
</dbReference>
<dbReference type="Gene3D" id="1.25.70.10">
    <property type="entry name" value="Transcription termination factor 3, mitochondrial"/>
    <property type="match status" value="2"/>
</dbReference>
<evidence type="ECO:0008006" key="6">
    <source>
        <dbReference type="Google" id="ProtNLM"/>
    </source>
</evidence>
<keyword evidence="2" id="KW-0805">Transcription regulation</keyword>
<dbReference type="GO" id="GO:0006353">
    <property type="term" value="P:DNA-templated transcription termination"/>
    <property type="evidence" value="ECO:0007669"/>
    <property type="project" value="UniProtKB-KW"/>
</dbReference>
<dbReference type="Proteomes" id="UP001327560">
    <property type="component" value="Chromosome 8"/>
</dbReference>
<keyword evidence="3" id="KW-0809">Transit peptide</keyword>
<evidence type="ECO:0000313" key="4">
    <source>
        <dbReference type="EMBL" id="WOL16773.1"/>
    </source>
</evidence>
<evidence type="ECO:0000256" key="3">
    <source>
        <dbReference type="ARBA" id="ARBA00022946"/>
    </source>
</evidence>
<dbReference type="GO" id="GO:0003676">
    <property type="term" value="F:nucleic acid binding"/>
    <property type="evidence" value="ECO:0007669"/>
    <property type="project" value="InterPro"/>
</dbReference>
<evidence type="ECO:0000256" key="2">
    <source>
        <dbReference type="ARBA" id="ARBA00022472"/>
    </source>
</evidence>
<dbReference type="AlphaFoldDB" id="A0AAQ3KX76"/>
<evidence type="ECO:0000256" key="1">
    <source>
        <dbReference type="ARBA" id="ARBA00007692"/>
    </source>
</evidence>
<dbReference type="SMART" id="SM00733">
    <property type="entry name" value="Mterf"/>
    <property type="match status" value="7"/>
</dbReference>
<keyword evidence="2" id="KW-0804">Transcription</keyword>